<accession>A0A1L6TE92</accession>
<name>A0A1L6TE92_PISSA</name>
<dbReference type="EMBL" id="CP012508">
    <property type="protein sequence ID" value="ALB23700.1"/>
    <property type="molecule type" value="Genomic_DNA"/>
</dbReference>
<dbReference type="SUPFAM" id="SSF56935">
    <property type="entry name" value="Porins"/>
    <property type="match status" value="1"/>
</dbReference>
<dbReference type="Pfam" id="PF12097">
    <property type="entry name" value="DUF3573"/>
    <property type="match status" value="1"/>
</dbReference>
<dbReference type="Proteomes" id="UP000029558">
    <property type="component" value="Chromosome"/>
</dbReference>
<protein>
    <submittedName>
        <fullName evidence="1">Uncharacterized protein</fullName>
    </submittedName>
</protein>
<dbReference type="RefSeq" id="WP_017377036.1">
    <property type="nucleotide sequence ID" value="NZ_CP012508.1"/>
</dbReference>
<proteinExistence type="predicted"/>
<sequence length="439" mass="47423">MKKFSSTAMLLTATLVPVISFAASNPEQQLQQLKLEMKQLQQQISQLQGASTTNTASNHLVQVGPLYQDGPMISQLGAIGQEQNILVTRQKMAKMGNQLPLLSIGGLLETDIGYGRNTDLDANYFKKNQSHSHSDAEVTAARLHIMANINDWTTGFFYYDILANNLRTGKITFGNLNETPFYASIGKSYSYFGNWSGPNIITTDVDASLFESRSNNAMLGYTQGGFNAQVGLTSPTSTVNPPNHNNHAGFLTQAHYTVDLGNNNSAYLGAGYMSDLHGTEVSALSQAQAADGHTRIPAADLHAGFNAGPFSLNAEYAITLVKVNRFTDTTTASALTNGKVSALEIDASYTFTVKNYASYVAFGYSQSRNANNLVSYSGDKGVVQNLTSTIPKRMYSLDAGVSLDSRTDVGIEIARMDAYSNTDATAHAYLVGLDMTVHF</sequence>
<evidence type="ECO:0000313" key="2">
    <source>
        <dbReference type="Proteomes" id="UP000029558"/>
    </source>
</evidence>
<reference evidence="1 2" key="1">
    <citation type="journal article" date="2014" name="Genome Announc.">
        <title>Comparative Genome Analysis of Two Isolates of the Fish Pathogen Piscirickettsia salmonis from Different Hosts Reveals Major Differences in Virulence-Associated Secretion Systems.</title>
        <authorList>
            <person name="Bohle H."/>
            <person name="Henriquez P."/>
            <person name="Grothusen H."/>
            <person name="Navas E."/>
            <person name="Sandoval A."/>
            <person name="Bustamante F."/>
            <person name="Bustos P."/>
            <person name="Mancilla M."/>
        </authorList>
    </citation>
    <scope>NUCLEOTIDE SEQUENCE [LARGE SCALE GENOMIC DNA]</scope>
    <source>
        <strain evidence="2">B1-32597</strain>
    </source>
</reference>
<dbReference type="OrthoDB" id="5614587at2"/>
<dbReference type="NCBIfam" id="NF033652">
    <property type="entry name" value="LbtU_sider_porin"/>
    <property type="match status" value="1"/>
</dbReference>
<dbReference type="AlphaFoldDB" id="A0A1L6TE92"/>
<gene>
    <name evidence="1" type="ORF">KU39_2524</name>
</gene>
<evidence type="ECO:0000313" key="1">
    <source>
        <dbReference type="EMBL" id="ALB23700.1"/>
    </source>
</evidence>
<organism evidence="1 2">
    <name type="scientific">Piscirickettsia salmonis</name>
    <dbReference type="NCBI Taxonomy" id="1238"/>
    <lineage>
        <taxon>Bacteria</taxon>
        <taxon>Pseudomonadati</taxon>
        <taxon>Pseudomonadota</taxon>
        <taxon>Gammaproteobacteria</taxon>
        <taxon>Thiotrichales</taxon>
        <taxon>Piscirickettsiaceae</taxon>
        <taxon>Piscirickettsia</taxon>
    </lineage>
</organism>
<dbReference type="InterPro" id="IPR021956">
    <property type="entry name" value="DUF3573"/>
</dbReference>